<name>A0ABD2CQV4_VESMC</name>
<keyword evidence="2" id="KW-1185">Reference proteome</keyword>
<feature type="non-terminal residue" evidence="1">
    <location>
        <position position="67"/>
    </location>
</feature>
<comment type="caution">
    <text evidence="1">The sequence shown here is derived from an EMBL/GenBank/DDBJ whole genome shotgun (WGS) entry which is preliminary data.</text>
</comment>
<evidence type="ECO:0000313" key="2">
    <source>
        <dbReference type="Proteomes" id="UP001607303"/>
    </source>
</evidence>
<dbReference type="EMBL" id="JAYRBN010000035">
    <property type="protein sequence ID" value="KAL2747486.1"/>
    <property type="molecule type" value="Genomic_DNA"/>
</dbReference>
<organism evidence="1 2">
    <name type="scientific">Vespula maculifrons</name>
    <name type="common">Eastern yellow jacket</name>
    <name type="synonym">Wasp</name>
    <dbReference type="NCBI Taxonomy" id="7453"/>
    <lineage>
        <taxon>Eukaryota</taxon>
        <taxon>Metazoa</taxon>
        <taxon>Ecdysozoa</taxon>
        <taxon>Arthropoda</taxon>
        <taxon>Hexapoda</taxon>
        <taxon>Insecta</taxon>
        <taxon>Pterygota</taxon>
        <taxon>Neoptera</taxon>
        <taxon>Endopterygota</taxon>
        <taxon>Hymenoptera</taxon>
        <taxon>Apocrita</taxon>
        <taxon>Aculeata</taxon>
        <taxon>Vespoidea</taxon>
        <taxon>Vespidae</taxon>
        <taxon>Vespinae</taxon>
        <taxon>Vespula</taxon>
    </lineage>
</organism>
<protein>
    <submittedName>
        <fullName evidence="1">Uncharacterized protein</fullName>
    </submittedName>
</protein>
<accession>A0ABD2CQV4</accession>
<evidence type="ECO:0000313" key="1">
    <source>
        <dbReference type="EMBL" id="KAL2747486.1"/>
    </source>
</evidence>
<dbReference type="Proteomes" id="UP001607303">
    <property type="component" value="Unassembled WGS sequence"/>
</dbReference>
<proteinExistence type="predicted"/>
<reference evidence="1 2" key="1">
    <citation type="journal article" date="2024" name="Ann. Entomol. Soc. Am.">
        <title>Genomic analyses of the southern and eastern yellowjacket wasps (Hymenoptera: Vespidae) reveal evolutionary signatures of social life.</title>
        <authorList>
            <person name="Catto M.A."/>
            <person name="Caine P.B."/>
            <person name="Orr S.E."/>
            <person name="Hunt B.G."/>
            <person name="Goodisman M.A.D."/>
        </authorList>
    </citation>
    <scope>NUCLEOTIDE SEQUENCE [LARGE SCALE GENOMIC DNA]</scope>
    <source>
        <strain evidence="1">232</strain>
        <tissue evidence="1">Head and thorax</tissue>
    </source>
</reference>
<gene>
    <name evidence="1" type="ORF">V1477_004178</name>
</gene>
<dbReference type="AlphaFoldDB" id="A0ABD2CQV4"/>
<sequence length="67" mass="7643">MNQHRRSNFPFDNHVTRRLFHTDISEIDQKLVEPEWSSSITIGINSPIGKEHAIPFIEITRSRGAGG</sequence>